<reference evidence="2 3" key="1">
    <citation type="submission" date="2017-02" db="EMBL/GenBank/DDBJ databases">
        <authorList>
            <person name="Peterson S.W."/>
        </authorList>
    </citation>
    <scope>NUCLEOTIDE SEQUENCE [LARGE SCALE GENOMIC DNA]</scope>
    <source>
        <strain evidence="2 3">DSM 25262</strain>
    </source>
</reference>
<dbReference type="AlphaFoldDB" id="A0A1T5MI15"/>
<accession>A0A1T5MI15</accession>
<dbReference type="Pfam" id="PF20365">
    <property type="entry name" value="DUF6660"/>
    <property type="match status" value="1"/>
</dbReference>
<keyword evidence="1" id="KW-1133">Transmembrane helix</keyword>
<dbReference type="Proteomes" id="UP000190961">
    <property type="component" value="Unassembled WGS sequence"/>
</dbReference>
<keyword evidence="3" id="KW-1185">Reference proteome</keyword>
<evidence type="ECO:0000313" key="2">
    <source>
        <dbReference type="EMBL" id="SKC87835.1"/>
    </source>
</evidence>
<keyword evidence="1" id="KW-0812">Transmembrane</keyword>
<protein>
    <submittedName>
        <fullName evidence="2">Uncharacterized protein</fullName>
    </submittedName>
</protein>
<organism evidence="2 3">
    <name type="scientific">Ohtaekwangia koreensis</name>
    <dbReference type="NCBI Taxonomy" id="688867"/>
    <lineage>
        <taxon>Bacteria</taxon>
        <taxon>Pseudomonadati</taxon>
        <taxon>Bacteroidota</taxon>
        <taxon>Cytophagia</taxon>
        <taxon>Cytophagales</taxon>
        <taxon>Fulvivirgaceae</taxon>
        <taxon>Ohtaekwangia</taxon>
    </lineage>
</organism>
<dbReference type="STRING" id="688867.SAMN05660236_5527"/>
<evidence type="ECO:0000256" key="1">
    <source>
        <dbReference type="SAM" id="Phobius"/>
    </source>
</evidence>
<name>A0A1T5MI15_9BACT</name>
<proteinExistence type="predicted"/>
<sequence>MHRFIRYLWAVRFTAIIFSLYMLVLACYPCMDRYTCADELSSGSAQVSLNDNEQHQAEADHCSPLCICSCCATHIRLTVLEIAIPRHFSHNTKFTIPYQERSLLSSHNAIWQPPRLS</sequence>
<dbReference type="RefSeq" id="WP_159453826.1">
    <property type="nucleotide sequence ID" value="NZ_FUZU01000004.1"/>
</dbReference>
<keyword evidence="1" id="KW-0472">Membrane</keyword>
<dbReference type="PROSITE" id="PS51257">
    <property type="entry name" value="PROKAR_LIPOPROTEIN"/>
    <property type="match status" value="1"/>
</dbReference>
<dbReference type="InterPro" id="IPR046601">
    <property type="entry name" value="DUF6660"/>
</dbReference>
<feature type="transmembrane region" description="Helical" evidence="1">
    <location>
        <begin position="7"/>
        <end position="26"/>
    </location>
</feature>
<gene>
    <name evidence="2" type="ORF">SAMN05660236_5527</name>
</gene>
<dbReference type="OrthoDB" id="997115at2"/>
<evidence type="ECO:0000313" key="3">
    <source>
        <dbReference type="Proteomes" id="UP000190961"/>
    </source>
</evidence>
<dbReference type="EMBL" id="FUZU01000004">
    <property type="protein sequence ID" value="SKC87835.1"/>
    <property type="molecule type" value="Genomic_DNA"/>
</dbReference>